<reference evidence="1 2" key="1">
    <citation type="submission" date="2024-02" db="EMBL/GenBank/DDBJ databases">
        <authorList>
            <person name="Chen Y."/>
            <person name="Shah S."/>
            <person name="Dougan E. K."/>
            <person name="Thang M."/>
            <person name="Chan C."/>
        </authorList>
    </citation>
    <scope>NUCLEOTIDE SEQUENCE [LARGE SCALE GENOMIC DNA]</scope>
</reference>
<name>A0ABP0L3F8_9DINO</name>
<accession>A0ABP0L3F8</accession>
<sequence length="98" mass="11182">VKPRATLLANRLKQVHKLLEINAETPDTLKKDRDSIPDIVDLGIQSSLQGMSRMLAVRFQASSDLAIAFNQEVLFDNFFLWSEVFLIFMDSAIRWKTG</sequence>
<evidence type="ECO:0000313" key="1">
    <source>
        <dbReference type="EMBL" id="CAK9033701.1"/>
    </source>
</evidence>
<keyword evidence="2" id="KW-1185">Reference proteome</keyword>
<dbReference type="EMBL" id="CAXAMM010014435">
    <property type="protein sequence ID" value="CAK9033701.1"/>
    <property type="molecule type" value="Genomic_DNA"/>
</dbReference>
<organism evidence="1 2">
    <name type="scientific">Durusdinium trenchii</name>
    <dbReference type="NCBI Taxonomy" id="1381693"/>
    <lineage>
        <taxon>Eukaryota</taxon>
        <taxon>Sar</taxon>
        <taxon>Alveolata</taxon>
        <taxon>Dinophyceae</taxon>
        <taxon>Suessiales</taxon>
        <taxon>Symbiodiniaceae</taxon>
        <taxon>Durusdinium</taxon>
    </lineage>
</organism>
<protein>
    <submittedName>
        <fullName evidence="1">Uncharacterized protein</fullName>
    </submittedName>
</protein>
<dbReference type="Proteomes" id="UP001642464">
    <property type="component" value="Unassembled WGS sequence"/>
</dbReference>
<proteinExistence type="predicted"/>
<gene>
    <name evidence="1" type="ORF">SCF082_LOCUS20605</name>
</gene>
<feature type="non-terminal residue" evidence="1">
    <location>
        <position position="1"/>
    </location>
</feature>
<feature type="non-terminal residue" evidence="1">
    <location>
        <position position="98"/>
    </location>
</feature>
<comment type="caution">
    <text evidence="1">The sequence shown here is derived from an EMBL/GenBank/DDBJ whole genome shotgun (WGS) entry which is preliminary data.</text>
</comment>
<evidence type="ECO:0000313" key="2">
    <source>
        <dbReference type="Proteomes" id="UP001642464"/>
    </source>
</evidence>